<evidence type="ECO:0000313" key="2">
    <source>
        <dbReference type="Proteomes" id="UP000006643"/>
    </source>
</evidence>
<reference evidence="2" key="1">
    <citation type="journal article" date="2009" name="Nature">
        <title>Genome sequence and analysis of the Irish potato famine pathogen Phytophthora infestans.</title>
        <authorList>
            <consortium name="The Broad Institute Genome Sequencing Platform"/>
            <person name="Haas B.J."/>
            <person name="Kamoun S."/>
            <person name="Zody M.C."/>
            <person name="Jiang R.H."/>
            <person name="Handsaker R.E."/>
            <person name="Cano L.M."/>
            <person name="Grabherr M."/>
            <person name="Kodira C.D."/>
            <person name="Raffaele S."/>
            <person name="Torto-Alalibo T."/>
            <person name="Bozkurt T.O."/>
            <person name="Ah-Fong A.M."/>
            <person name="Alvarado L."/>
            <person name="Anderson V.L."/>
            <person name="Armstrong M.R."/>
            <person name="Avrova A."/>
            <person name="Baxter L."/>
            <person name="Beynon J."/>
            <person name="Boevink P.C."/>
            <person name="Bollmann S.R."/>
            <person name="Bos J.I."/>
            <person name="Bulone V."/>
            <person name="Cai G."/>
            <person name="Cakir C."/>
            <person name="Carrington J.C."/>
            <person name="Chawner M."/>
            <person name="Conti L."/>
            <person name="Costanzo S."/>
            <person name="Ewan R."/>
            <person name="Fahlgren N."/>
            <person name="Fischbach M.A."/>
            <person name="Fugelstad J."/>
            <person name="Gilroy E.M."/>
            <person name="Gnerre S."/>
            <person name="Green P.J."/>
            <person name="Grenville-Briggs L.J."/>
            <person name="Griffith J."/>
            <person name="Grunwald N.J."/>
            <person name="Horn K."/>
            <person name="Horner N.R."/>
            <person name="Hu C.H."/>
            <person name="Huitema E."/>
            <person name="Jeong D.H."/>
            <person name="Jones A.M."/>
            <person name="Jones J.D."/>
            <person name="Jones R.W."/>
            <person name="Karlsson E.K."/>
            <person name="Kunjeti S.G."/>
            <person name="Lamour K."/>
            <person name="Liu Z."/>
            <person name="Ma L."/>
            <person name="Maclean D."/>
            <person name="Chibucos M.C."/>
            <person name="McDonald H."/>
            <person name="McWalters J."/>
            <person name="Meijer H.J."/>
            <person name="Morgan W."/>
            <person name="Morris P.F."/>
            <person name="Munro C.A."/>
            <person name="O'Neill K."/>
            <person name="Ospina-Giraldo M."/>
            <person name="Pinzon A."/>
            <person name="Pritchard L."/>
            <person name="Ramsahoye B."/>
            <person name="Ren Q."/>
            <person name="Restrepo S."/>
            <person name="Roy S."/>
            <person name="Sadanandom A."/>
            <person name="Savidor A."/>
            <person name="Schornack S."/>
            <person name="Schwartz D.C."/>
            <person name="Schumann U.D."/>
            <person name="Schwessinger B."/>
            <person name="Seyer L."/>
            <person name="Sharpe T."/>
            <person name="Silvar C."/>
            <person name="Song J."/>
            <person name="Studholme D.J."/>
            <person name="Sykes S."/>
            <person name="Thines M."/>
            <person name="van de Vondervoort P.J."/>
            <person name="Phuntumart V."/>
            <person name="Wawra S."/>
            <person name="Weide R."/>
            <person name="Win J."/>
            <person name="Young C."/>
            <person name="Zhou S."/>
            <person name="Fry W."/>
            <person name="Meyers B.C."/>
            <person name="van West P."/>
            <person name="Ristaino J."/>
            <person name="Govers F."/>
            <person name="Birch P.R."/>
            <person name="Whisson S.C."/>
            <person name="Judelson H.S."/>
            <person name="Nusbaum C."/>
        </authorList>
    </citation>
    <scope>NUCLEOTIDE SEQUENCE [LARGE SCALE GENOMIC DNA]</scope>
    <source>
        <strain evidence="2">T30-4</strain>
    </source>
</reference>
<gene>
    <name evidence="1" type="ORF">PITG_17913</name>
</gene>
<dbReference type="AlphaFoldDB" id="D0NX95"/>
<dbReference type="HOGENOM" id="CLU_2763353_0_0_1"/>
<dbReference type="InParanoid" id="D0NX95"/>
<dbReference type="VEuPathDB" id="FungiDB:PITG_17913"/>
<sequence>MKVNTAGGPSIIYNRYAKRNETTIRGGKLYSPDHVQASGTCGRDSDVPSVKSWSSWSWRELELDRHARGI</sequence>
<keyword evidence="2" id="KW-1185">Reference proteome</keyword>
<dbReference type="Proteomes" id="UP000006643">
    <property type="component" value="Unassembled WGS sequence"/>
</dbReference>
<dbReference type="KEGG" id="pif:PITG_17913"/>
<protein>
    <submittedName>
        <fullName evidence="1">Uncharacterized protein</fullName>
    </submittedName>
</protein>
<accession>D0NX95</accession>
<dbReference type="GeneID" id="9464100"/>
<name>D0NX95_PHYIT</name>
<evidence type="ECO:0000313" key="1">
    <source>
        <dbReference type="EMBL" id="EEY67692.1"/>
    </source>
</evidence>
<dbReference type="OrthoDB" id="111907at2759"/>
<dbReference type="EMBL" id="DS028181">
    <property type="protein sequence ID" value="EEY67692.1"/>
    <property type="molecule type" value="Genomic_DNA"/>
</dbReference>
<proteinExistence type="predicted"/>
<organism evidence="1 2">
    <name type="scientific">Phytophthora infestans (strain T30-4)</name>
    <name type="common">Potato late blight agent</name>
    <dbReference type="NCBI Taxonomy" id="403677"/>
    <lineage>
        <taxon>Eukaryota</taxon>
        <taxon>Sar</taxon>
        <taxon>Stramenopiles</taxon>
        <taxon>Oomycota</taxon>
        <taxon>Peronosporomycetes</taxon>
        <taxon>Peronosporales</taxon>
        <taxon>Peronosporaceae</taxon>
        <taxon>Phytophthora</taxon>
    </lineage>
</organism>
<dbReference type="RefSeq" id="XP_002896245.1">
    <property type="nucleotide sequence ID" value="XM_002896199.1"/>
</dbReference>